<dbReference type="Gene3D" id="3.40.50.10240">
    <property type="entry name" value="Thiamin pyrophosphokinase, catalytic domain"/>
    <property type="match status" value="1"/>
</dbReference>
<proteinExistence type="predicted"/>
<dbReference type="PANTHER" id="PTHR41299">
    <property type="entry name" value="THIAMINE PYROPHOSPHOKINASE"/>
    <property type="match status" value="1"/>
</dbReference>
<dbReference type="NCBIfam" id="TIGR01378">
    <property type="entry name" value="thi_PPkinase"/>
    <property type="match status" value="1"/>
</dbReference>
<dbReference type="Pfam" id="PF04263">
    <property type="entry name" value="TPK_catalytic"/>
    <property type="match status" value="1"/>
</dbReference>
<keyword evidence="8" id="KW-1185">Reference proteome</keyword>
<evidence type="ECO:0000313" key="8">
    <source>
        <dbReference type="Proteomes" id="UP000665043"/>
    </source>
</evidence>
<dbReference type="InterPro" id="IPR006282">
    <property type="entry name" value="Thi_PPkinase"/>
</dbReference>
<protein>
    <recommendedName>
        <fullName evidence="5">Thiamine diphosphokinase</fullName>
        <ecNumber evidence="5">2.7.6.2</ecNumber>
    </recommendedName>
</protein>
<dbReference type="InterPro" id="IPR007371">
    <property type="entry name" value="TPK_catalytic"/>
</dbReference>
<name>A0ABX7VR75_9BACI</name>
<keyword evidence="2" id="KW-0547">Nucleotide-binding</keyword>
<dbReference type="RefSeq" id="WP_209368670.1">
    <property type="nucleotide sequence ID" value="NZ_CP046956.1"/>
</dbReference>
<dbReference type="GO" id="GO:0004788">
    <property type="term" value="F:thiamine diphosphokinase activity"/>
    <property type="evidence" value="ECO:0007669"/>
    <property type="project" value="UniProtKB-EC"/>
</dbReference>
<keyword evidence="4" id="KW-0067">ATP-binding</keyword>
<evidence type="ECO:0000256" key="1">
    <source>
        <dbReference type="ARBA" id="ARBA00022679"/>
    </source>
</evidence>
<dbReference type="InterPro" id="IPR036759">
    <property type="entry name" value="TPK_catalytic_sf"/>
</dbReference>
<sequence>MAIGIVGGGPEDYVPDLHAYQDVTCWIGADKGAVTLIQQGLKPDLALGDFDSVTREEMEKIRAHAREIKTFPPEKDETDLELAVIEAQERKGSSIYFFGVTGGRMDHSLANVQQLYRLEKQGIQGTIIDIGNQISLAFPGTIQIRKDKMYPYISFLPFTKSVSELTLQHFYYPLQNGYLEWGSTLCMSNQLLSEKGTFSFNEGILMVIKSRDVLIDE</sequence>
<organism evidence="7 8">
    <name type="scientific">Sediminibacillus dalangtanensis</name>
    <dbReference type="NCBI Taxonomy" id="2729421"/>
    <lineage>
        <taxon>Bacteria</taxon>
        <taxon>Bacillati</taxon>
        <taxon>Bacillota</taxon>
        <taxon>Bacilli</taxon>
        <taxon>Bacillales</taxon>
        <taxon>Bacillaceae</taxon>
        <taxon>Sediminibacillus</taxon>
    </lineage>
</organism>
<gene>
    <name evidence="7" type="ORF">ERJ70_08695</name>
</gene>
<evidence type="ECO:0000256" key="4">
    <source>
        <dbReference type="ARBA" id="ARBA00022840"/>
    </source>
</evidence>
<dbReference type="CDD" id="cd07995">
    <property type="entry name" value="TPK"/>
    <property type="match status" value="1"/>
</dbReference>
<evidence type="ECO:0000313" key="7">
    <source>
        <dbReference type="EMBL" id="QTM99374.1"/>
    </source>
</evidence>
<dbReference type="Pfam" id="PF04265">
    <property type="entry name" value="TPK_B1_binding"/>
    <property type="match status" value="1"/>
</dbReference>
<evidence type="ECO:0000256" key="5">
    <source>
        <dbReference type="NCBIfam" id="TIGR01378"/>
    </source>
</evidence>
<dbReference type="SUPFAM" id="SSF63862">
    <property type="entry name" value="Thiamin pyrophosphokinase, substrate-binding domain"/>
    <property type="match status" value="1"/>
</dbReference>
<evidence type="ECO:0000256" key="3">
    <source>
        <dbReference type="ARBA" id="ARBA00022777"/>
    </source>
</evidence>
<dbReference type="SUPFAM" id="SSF63999">
    <property type="entry name" value="Thiamin pyrophosphokinase, catalytic domain"/>
    <property type="match status" value="1"/>
</dbReference>
<evidence type="ECO:0000256" key="2">
    <source>
        <dbReference type="ARBA" id="ARBA00022741"/>
    </source>
</evidence>
<keyword evidence="3" id="KW-0418">Kinase</keyword>
<reference evidence="7 8" key="1">
    <citation type="submission" date="2019-12" db="EMBL/GenBank/DDBJ databases">
        <title>The whole genome sequencing of a strain isolated from a Mars analog, Dalangtan Playa.</title>
        <authorList>
            <person name="Huang T."/>
        </authorList>
    </citation>
    <scope>NUCLEOTIDE SEQUENCE [LARGE SCALE GENOMIC DNA]</scope>
    <source>
        <strain evidence="7 8">DP4-553-S</strain>
    </source>
</reference>
<dbReference type="InterPro" id="IPR007373">
    <property type="entry name" value="Thiamin_PyroPKinase_B1-bd"/>
</dbReference>
<feature type="domain" description="Thiamin pyrophosphokinase thiamin-binding" evidence="6">
    <location>
        <begin position="140"/>
        <end position="206"/>
    </location>
</feature>
<accession>A0ABX7VR75</accession>
<dbReference type="EC" id="2.7.6.2" evidence="5"/>
<dbReference type="EMBL" id="CP046956">
    <property type="protein sequence ID" value="QTM99374.1"/>
    <property type="molecule type" value="Genomic_DNA"/>
</dbReference>
<dbReference type="SMART" id="SM00983">
    <property type="entry name" value="TPK_B1_binding"/>
    <property type="match status" value="1"/>
</dbReference>
<dbReference type="Proteomes" id="UP000665043">
    <property type="component" value="Chromosome"/>
</dbReference>
<keyword evidence="1 7" id="KW-0808">Transferase</keyword>
<dbReference type="InterPro" id="IPR053149">
    <property type="entry name" value="TPK"/>
</dbReference>
<dbReference type="PANTHER" id="PTHR41299:SF1">
    <property type="entry name" value="THIAMINE PYROPHOSPHOKINASE"/>
    <property type="match status" value="1"/>
</dbReference>
<dbReference type="InterPro" id="IPR036371">
    <property type="entry name" value="TPK_B1-bd_sf"/>
</dbReference>
<evidence type="ECO:0000259" key="6">
    <source>
        <dbReference type="SMART" id="SM00983"/>
    </source>
</evidence>